<evidence type="ECO:0000256" key="1">
    <source>
        <dbReference type="ARBA" id="ARBA00022679"/>
    </source>
</evidence>
<dbReference type="InterPro" id="IPR050680">
    <property type="entry name" value="YpeA/RimI_acetyltransf"/>
</dbReference>
<keyword evidence="7" id="KW-1185">Reference proteome</keyword>
<dbReference type="Proteomes" id="UP000251120">
    <property type="component" value="Chromosome"/>
</dbReference>
<dbReference type="SUPFAM" id="SSF55729">
    <property type="entry name" value="Acyl-CoA N-acyltransferases (Nat)"/>
    <property type="match status" value="1"/>
</dbReference>
<dbReference type="Pfam" id="PF00583">
    <property type="entry name" value="Acetyltransf_1"/>
    <property type="match status" value="1"/>
</dbReference>
<reference evidence="5 7" key="2">
    <citation type="submission" date="2019-08" db="EMBL/GenBank/DDBJ databases">
        <title>Complete genome sequences of Francisella adeliensis (FSC1325 and FSC1326).</title>
        <authorList>
            <person name="Ohrman C."/>
            <person name="Uneklint I."/>
            <person name="Vallesi A."/>
            <person name="Karlsson L."/>
            <person name="Sjodin A."/>
        </authorList>
    </citation>
    <scope>NUCLEOTIDE SEQUENCE [LARGE SCALE GENOMIC DNA]</scope>
    <source>
        <strain evidence="5 7">FSC1325</strain>
    </source>
</reference>
<sequence>MQILQLNSDYYSQVLSLIRNTDKNLNWSDKQVFECFDHNHIIYSIKGENKLIAVAIFSSILDTAELLYICVDKAFQNKKLANKLLADSIINLKTKSISELFLEVSVNNTHAIALYKKIGFKQISMRKNYYKYKDGSYNDALIYKLNI</sequence>
<proteinExistence type="predicted"/>
<evidence type="ECO:0000313" key="5">
    <source>
        <dbReference type="EMBL" id="QIW12107.1"/>
    </source>
</evidence>
<dbReference type="PROSITE" id="PS51186">
    <property type="entry name" value="GNAT"/>
    <property type="match status" value="1"/>
</dbReference>
<dbReference type="InterPro" id="IPR016181">
    <property type="entry name" value="Acyl_CoA_acyltransferase"/>
</dbReference>
<dbReference type="KEGG" id="fad:CDH04_05305"/>
<evidence type="ECO:0000313" key="6">
    <source>
        <dbReference type="Proteomes" id="UP000251120"/>
    </source>
</evidence>
<dbReference type="RefSeq" id="WP_112870044.1">
    <property type="nucleotide sequence ID" value="NZ_CP021781.1"/>
</dbReference>
<feature type="domain" description="N-acetyltransferase" evidence="3">
    <location>
        <begin position="1"/>
        <end position="147"/>
    </location>
</feature>
<evidence type="ECO:0000256" key="2">
    <source>
        <dbReference type="ARBA" id="ARBA00023315"/>
    </source>
</evidence>
<dbReference type="OrthoDB" id="9796919at2"/>
<name>A0A2Z4XYP0_9GAMM</name>
<organism evidence="4 6">
    <name type="scientific">Francisella adeliensis</name>
    <dbReference type="NCBI Taxonomy" id="2007306"/>
    <lineage>
        <taxon>Bacteria</taxon>
        <taxon>Pseudomonadati</taxon>
        <taxon>Pseudomonadota</taxon>
        <taxon>Gammaproteobacteria</taxon>
        <taxon>Thiotrichales</taxon>
        <taxon>Francisellaceae</taxon>
        <taxon>Francisella</taxon>
    </lineage>
</organism>
<dbReference type="InterPro" id="IPR000182">
    <property type="entry name" value="GNAT_dom"/>
</dbReference>
<dbReference type="EMBL" id="CP021781">
    <property type="protein sequence ID" value="AXA33870.1"/>
    <property type="molecule type" value="Genomic_DNA"/>
</dbReference>
<dbReference type="GO" id="GO:0016747">
    <property type="term" value="F:acyltransferase activity, transferring groups other than amino-acyl groups"/>
    <property type="evidence" value="ECO:0007669"/>
    <property type="project" value="InterPro"/>
</dbReference>
<keyword evidence="1" id="KW-0808">Transferase</keyword>
<gene>
    <name evidence="4" type="ORF">CDH04_05305</name>
    <name evidence="5" type="ORF">FZC43_05310</name>
</gene>
<dbReference type="Gene3D" id="3.40.630.30">
    <property type="match status" value="1"/>
</dbReference>
<evidence type="ECO:0000259" key="3">
    <source>
        <dbReference type="PROSITE" id="PS51186"/>
    </source>
</evidence>
<protein>
    <submittedName>
        <fullName evidence="5">GNAT family N-acetyltransferase</fullName>
    </submittedName>
</protein>
<dbReference type="AlphaFoldDB" id="A0A2Z4XYP0"/>
<dbReference type="EMBL" id="CP043424">
    <property type="protein sequence ID" value="QIW12107.1"/>
    <property type="molecule type" value="Genomic_DNA"/>
</dbReference>
<dbReference type="PANTHER" id="PTHR43420:SF44">
    <property type="entry name" value="ACETYLTRANSFERASE YPEA"/>
    <property type="match status" value="1"/>
</dbReference>
<dbReference type="CDD" id="cd04301">
    <property type="entry name" value="NAT_SF"/>
    <property type="match status" value="1"/>
</dbReference>
<evidence type="ECO:0000313" key="4">
    <source>
        <dbReference type="EMBL" id="AXA33870.1"/>
    </source>
</evidence>
<dbReference type="Proteomes" id="UP000681131">
    <property type="component" value="Chromosome"/>
</dbReference>
<keyword evidence="2" id="KW-0012">Acyltransferase</keyword>
<evidence type="ECO:0000313" key="7">
    <source>
        <dbReference type="Proteomes" id="UP000681131"/>
    </source>
</evidence>
<reference evidence="4 6" key="1">
    <citation type="submission" date="2017-06" db="EMBL/GenBank/DDBJ databases">
        <title>Complete genome of Francisella adeliensis.</title>
        <authorList>
            <person name="Vallesi A."/>
            <person name="Sjodin A."/>
        </authorList>
    </citation>
    <scope>NUCLEOTIDE SEQUENCE [LARGE SCALE GENOMIC DNA]</scope>
    <source>
        <strain evidence="4 6">FDC440</strain>
    </source>
</reference>
<dbReference type="PANTHER" id="PTHR43420">
    <property type="entry name" value="ACETYLTRANSFERASE"/>
    <property type="match status" value="1"/>
</dbReference>
<accession>A0A2Z4XYP0</accession>